<dbReference type="InterPro" id="IPR003743">
    <property type="entry name" value="Zf-RING_7"/>
</dbReference>
<gene>
    <name evidence="4" type="ORF">METZ01_LOCUS90686</name>
</gene>
<sequence>VHFFCIDTGETMSMENLILLQEIDTKLQDLNDLLGDLPGKVEQLNDQEDTIKKSLIENKNRLKDIEVEVHTKEVRIDAINEKVDKLKDQLFLVTNNKQYDALMQEIDYLKEERSTLESETLATMEEKDVLTQSVEKMQSELESLTQDLSNRRGKLESAISKSAEEKSDLEKKRSDKIHQIDSTTLSVYNRVLQARANLAVVMLSGQACGGCGAHIPAQIVAEVKANTRIHNCAVCRRFLYSSNNSVN</sequence>
<dbReference type="InterPro" id="IPR056003">
    <property type="entry name" value="CT398_CC_hairpin"/>
</dbReference>
<organism evidence="4">
    <name type="scientific">marine metagenome</name>
    <dbReference type="NCBI Taxonomy" id="408172"/>
    <lineage>
        <taxon>unclassified sequences</taxon>
        <taxon>metagenomes</taxon>
        <taxon>ecological metagenomes</taxon>
    </lineage>
</organism>
<dbReference type="Gene3D" id="1.10.287.1490">
    <property type="match status" value="1"/>
</dbReference>
<evidence type="ECO:0000259" key="2">
    <source>
        <dbReference type="Pfam" id="PF02591"/>
    </source>
</evidence>
<feature type="compositionally biased region" description="Basic and acidic residues" evidence="1">
    <location>
        <begin position="162"/>
        <end position="174"/>
    </location>
</feature>
<dbReference type="Pfam" id="PF24481">
    <property type="entry name" value="CT398_CC"/>
    <property type="match status" value="1"/>
</dbReference>
<dbReference type="EMBL" id="UINC01008406">
    <property type="protein sequence ID" value="SVA37832.1"/>
    <property type="molecule type" value="Genomic_DNA"/>
</dbReference>
<protein>
    <recommendedName>
        <fullName evidence="5">C4-type zinc ribbon domain-containing protein</fullName>
    </recommendedName>
</protein>
<dbReference type="AlphaFoldDB" id="A0A381VBU2"/>
<accession>A0A381VBU2</accession>
<feature type="domain" description="CT398-like coiled coil hairpin" evidence="3">
    <location>
        <begin position="20"/>
        <end position="193"/>
    </location>
</feature>
<evidence type="ECO:0000259" key="3">
    <source>
        <dbReference type="Pfam" id="PF24481"/>
    </source>
</evidence>
<name>A0A381VBU2_9ZZZZ</name>
<dbReference type="PANTHER" id="PTHR39082:SF1">
    <property type="entry name" value="SCAVENGER RECEPTOR CLASS A MEMBER 3"/>
    <property type="match status" value="1"/>
</dbReference>
<reference evidence="4" key="1">
    <citation type="submission" date="2018-05" db="EMBL/GenBank/DDBJ databases">
        <authorList>
            <person name="Lanie J.A."/>
            <person name="Ng W.-L."/>
            <person name="Kazmierczak K.M."/>
            <person name="Andrzejewski T.M."/>
            <person name="Davidsen T.M."/>
            <person name="Wayne K.J."/>
            <person name="Tettelin H."/>
            <person name="Glass J.I."/>
            <person name="Rusch D."/>
            <person name="Podicherti R."/>
            <person name="Tsui H.-C.T."/>
            <person name="Winkler M.E."/>
        </authorList>
    </citation>
    <scope>NUCLEOTIDE SEQUENCE</scope>
</reference>
<feature type="domain" description="C4-type zinc ribbon" evidence="2">
    <location>
        <begin position="207"/>
        <end position="239"/>
    </location>
</feature>
<evidence type="ECO:0000256" key="1">
    <source>
        <dbReference type="SAM" id="MobiDB-lite"/>
    </source>
</evidence>
<dbReference type="Pfam" id="PF02591">
    <property type="entry name" value="Zn_ribbon_9"/>
    <property type="match status" value="1"/>
</dbReference>
<proteinExistence type="predicted"/>
<dbReference type="InterPro" id="IPR052376">
    <property type="entry name" value="Oxidative_Scav/Glycosyltrans"/>
</dbReference>
<dbReference type="PANTHER" id="PTHR39082">
    <property type="entry name" value="PHOSPHOLIPASE C-BETA-2-RELATED"/>
    <property type="match status" value="1"/>
</dbReference>
<evidence type="ECO:0000313" key="4">
    <source>
        <dbReference type="EMBL" id="SVA37832.1"/>
    </source>
</evidence>
<feature type="non-terminal residue" evidence="4">
    <location>
        <position position="1"/>
    </location>
</feature>
<evidence type="ECO:0008006" key="5">
    <source>
        <dbReference type="Google" id="ProtNLM"/>
    </source>
</evidence>
<feature type="region of interest" description="Disordered" evidence="1">
    <location>
        <begin position="141"/>
        <end position="174"/>
    </location>
</feature>